<reference evidence="2 3" key="1">
    <citation type="submission" date="2021-03" db="EMBL/GenBank/DDBJ databases">
        <title>Enterococcal diversity collection.</title>
        <authorList>
            <person name="Gilmore M.S."/>
            <person name="Schwartzman J."/>
            <person name="Van Tyne D."/>
            <person name="Martin M."/>
            <person name="Earl A.M."/>
            <person name="Manson A.L."/>
            <person name="Straub T."/>
            <person name="Salamzade R."/>
            <person name="Saavedra J."/>
            <person name="Lebreton F."/>
            <person name="Prichula J."/>
            <person name="Schaufler K."/>
            <person name="Gaca A."/>
            <person name="Sgardioli B."/>
            <person name="Wagenaar J."/>
            <person name="Strong T."/>
        </authorList>
    </citation>
    <scope>NUCLEOTIDE SEQUENCE [LARGE SCALE GENOMIC DNA]</scope>
    <source>
        <strain evidence="2 3">669A</strain>
    </source>
</reference>
<evidence type="ECO:0000313" key="2">
    <source>
        <dbReference type="EMBL" id="MBO1305256.1"/>
    </source>
</evidence>
<dbReference type="RefSeq" id="WP_207672185.1">
    <property type="nucleotide sequence ID" value="NZ_JAFREM010000004.1"/>
</dbReference>
<comment type="caution">
    <text evidence="2">The sequence shown here is derived from an EMBL/GenBank/DDBJ whole genome shotgun (WGS) entry which is preliminary data.</text>
</comment>
<name>A0ABS3L6K5_9ENTE</name>
<feature type="domain" description="Mga helix-turn-helix" evidence="1">
    <location>
        <begin position="88"/>
        <end position="171"/>
    </location>
</feature>
<dbReference type="InterPro" id="IPR007737">
    <property type="entry name" value="Mga_HTH"/>
</dbReference>
<evidence type="ECO:0000313" key="3">
    <source>
        <dbReference type="Proteomes" id="UP000664601"/>
    </source>
</evidence>
<accession>A0ABS3L6K5</accession>
<proteinExistence type="predicted"/>
<dbReference type="Proteomes" id="UP000664601">
    <property type="component" value="Unassembled WGS sequence"/>
</dbReference>
<dbReference type="Pfam" id="PF05043">
    <property type="entry name" value="Mga"/>
    <property type="match status" value="1"/>
</dbReference>
<protein>
    <submittedName>
        <fullName evidence="2">Helix-turn-helix domain-containing protein</fullName>
    </submittedName>
</protein>
<keyword evidence="3" id="KW-1185">Reference proteome</keyword>
<dbReference type="EMBL" id="JAFREM010000004">
    <property type="protein sequence ID" value="MBO1305256.1"/>
    <property type="molecule type" value="Genomic_DNA"/>
</dbReference>
<sequence>MQTQEAVQKFLLPKQSVKKIEIIQFLLKNQQFYNTNYLATRFEVSTTNFLRYSREIKEDILAVNSNLELVNQKGLIRLYCSNEDFTYQFHLLFSHYCQQATNYRIGLALLNREVTSVLKLSQATSYSPSYIYSRMKDINAFLQLYGVGIRFSNDGEKQMLGTEFQIIYCILDVHWSIFSSTKLPFNATQEEKESLLNKLVKKDVLQSLNGGLLHKLYDLLLLCTKYYPYTSFQSIREEIEHHSTTKIFQDPGIDILKACADLSQEQRIIINVLSRLAITKVSSLEETQHQYEILRKGKFTSFEFSEKLLTEFCRKFTVFLPEDRRNMHILNLLRNKLYNEYLCETQPSTPMPSYSLYQDQKNFNQIKDDIQQFYLDFRVAHQELLPKLKGQENIVWIVEALFHIYVRYKAVKPIIVGVNYTKDYYVSEDIIAQIEKFFSPQQIHLQKNHLEDCDIVITDAPVVDLPQHIKRIYLLGDAINRKDWEQLFAKIGTFVFEHHVYSFE</sequence>
<gene>
    <name evidence="2" type="ORF">JZO70_03725</name>
</gene>
<organism evidence="2 3">
    <name type="scientific">Candidatus Enterococcus moelleringii</name>
    <dbReference type="NCBI Taxonomy" id="2815325"/>
    <lineage>
        <taxon>Bacteria</taxon>
        <taxon>Bacillati</taxon>
        <taxon>Bacillota</taxon>
        <taxon>Bacilli</taxon>
        <taxon>Lactobacillales</taxon>
        <taxon>Enterococcaceae</taxon>
        <taxon>Enterococcus</taxon>
    </lineage>
</organism>
<evidence type="ECO:0000259" key="1">
    <source>
        <dbReference type="Pfam" id="PF05043"/>
    </source>
</evidence>